<dbReference type="EMBL" id="BPEY01000024">
    <property type="protein sequence ID" value="GIU44837.1"/>
    <property type="molecule type" value="Genomic_DNA"/>
</dbReference>
<evidence type="ECO:0000256" key="1">
    <source>
        <dbReference type="PIRNR" id="PIRNR028103"/>
    </source>
</evidence>
<dbReference type="PANTHER" id="PTHR34875:SF6">
    <property type="entry name" value="UPF0237 PROTEIN MJ1558"/>
    <property type="match status" value="1"/>
</dbReference>
<dbReference type="InterPro" id="IPR045865">
    <property type="entry name" value="ACT-like_dom_sf"/>
</dbReference>
<evidence type="ECO:0000259" key="2">
    <source>
        <dbReference type="PROSITE" id="PS51671"/>
    </source>
</evidence>
<dbReference type="PIRSF" id="PIRSF028103">
    <property type="entry name" value="GcvR"/>
    <property type="match status" value="1"/>
</dbReference>
<feature type="domain" description="ACT" evidence="2">
    <location>
        <begin position="87"/>
        <end position="166"/>
    </location>
</feature>
<dbReference type="SUPFAM" id="SSF55021">
    <property type="entry name" value="ACT-like"/>
    <property type="match status" value="2"/>
</dbReference>
<proteinExistence type="predicted"/>
<organism evidence="3 4">
    <name type="scientific">Shewanella sairae</name>
    <dbReference type="NCBI Taxonomy" id="190310"/>
    <lineage>
        <taxon>Bacteria</taxon>
        <taxon>Pseudomonadati</taxon>
        <taxon>Pseudomonadota</taxon>
        <taxon>Gammaproteobacteria</taxon>
        <taxon>Alteromonadales</taxon>
        <taxon>Shewanellaceae</taxon>
        <taxon>Shewanella</taxon>
    </lineage>
</organism>
<name>A0ABQ4PBQ1_9GAMM</name>
<evidence type="ECO:0000313" key="3">
    <source>
        <dbReference type="EMBL" id="GIU44837.1"/>
    </source>
</evidence>
<evidence type="ECO:0000313" key="4">
    <source>
        <dbReference type="Proteomes" id="UP000887104"/>
    </source>
</evidence>
<keyword evidence="1" id="KW-0963">Cytoplasm</keyword>
<dbReference type="InterPro" id="IPR002912">
    <property type="entry name" value="ACT_dom"/>
</dbReference>
<dbReference type="PANTHER" id="PTHR34875">
    <property type="entry name" value="UPF0237 PROTEIN MJ1558"/>
    <property type="match status" value="1"/>
</dbReference>
<comment type="caution">
    <text evidence="3">The sequence shown here is derived from an EMBL/GenBank/DDBJ whole genome shotgun (WGS) entry which is preliminary data.</text>
</comment>
<keyword evidence="1" id="KW-0804">Transcription</keyword>
<protein>
    <recommendedName>
        <fullName evidence="1">Glycine cleavage system transcriptional repressor</fullName>
    </recommendedName>
</protein>
<keyword evidence="1" id="KW-0678">Repressor</keyword>
<dbReference type="InterPro" id="IPR050990">
    <property type="entry name" value="UPF0237/GcvR_regulator"/>
</dbReference>
<dbReference type="PROSITE" id="PS51671">
    <property type="entry name" value="ACT"/>
    <property type="match status" value="1"/>
</dbReference>
<dbReference type="Proteomes" id="UP000887104">
    <property type="component" value="Unassembled WGS sequence"/>
</dbReference>
<comment type="subcellular location">
    <subcellularLocation>
        <location evidence="1">Cytoplasm</location>
    </subcellularLocation>
</comment>
<dbReference type="InterPro" id="IPR016867">
    <property type="entry name" value="GcvR"/>
</dbReference>
<dbReference type="RefSeq" id="WP_220780748.1">
    <property type="nucleotide sequence ID" value="NZ_BPEY01000024.1"/>
</dbReference>
<accession>A0ABQ4PBQ1</accession>
<sequence>MLRYLVTLQANDREGLVEQIAHSVSRHGGHWLDSELRHIDGVFAAILLLEVPSAQWDALIENLELLEGVALTYSKTSKPQPKNKHVSYSLVANDRPGLVHDISNKISALGINIEHMSTRYETASHTGIALFRADFNVGMKGASDEEKLTEALHSIGDDVQLDNLSA</sequence>
<dbReference type="Pfam" id="PF13740">
    <property type="entry name" value="ACT_6"/>
    <property type="match status" value="1"/>
</dbReference>
<dbReference type="Gene3D" id="3.30.70.260">
    <property type="match status" value="2"/>
</dbReference>
<reference evidence="3" key="1">
    <citation type="submission" date="2021-05" db="EMBL/GenBank/DDBJ databases">
        <title>Molecular characterization for Shewanella algae harboring chromosomal blaOXA-55-like strains isolated from clinical and environment sample.</title>
        <authorList>
            <person name="Ohama Y."/>
            <person name="Aoki K."/>
            <person name="Harada S."/>
            <person name="Moriya K."/>
            <person name="Ishii Y."/>
            <person name="Tateda K."/>
        </authorList>
    </citation>
    <scope>NUCLEOTIDE SEQUENCE</scope>
    <source>
        <strain evidence="3">JCM 11563</strain>
    </source>
</reference>
<keyword evidence="4" id="KW-1185">Reference proteome</keyword>
<gene>
    <name evidence="3" type="ORF">TUM4438_16920</name>
</gene>